<dbReference type="EMBL" id="OX596105">
    <property type="protein sequence ID" value="CAN0094353.1"/>
    <property type="molecule type" value="Genomic_DNA"/>
</dbReference>
<sequence length="104" mass="11193">MAEEGRERRALSLGSSGWKVTERTLPWEEHPGKRGAGGVPGSMPHWPPPAVTTTCSQSEKMGEGCWEPAAGSLVNCLLLAGLFVYEILKPHFALPVAGRQPGWV</sequence>
<reference evidence="1" key="1">
    <citation type="submission" date="2023-05" db="EMBL/GenBank/DDBJ databases">
        <authorList>
            <consortium name="ELIXIR-Norway"/>
        </authorList>
    </citation>
    <scope>NUCLEOTIDE SEQUENCE</scope>
</reference>
<protein>
    <submittedName>
        <fullName evidence="1">Uncharacterized protein</fullName>
    </submittedName>
</protein>
<reference evidence="1" key="2">
    <citation type="submission" date="2025-03" db="EMBL/GenBank/DDBJ databases">
        <authorList>
            <consortium name="ELIXIR-Norway"/>
            <consortium name="Elixir Norway"/>
        </authorList>
    </citation>
    <scope>NUCLEOTIDE SEQUENCE</scope>
</reference>
<evidence type="ECO:0000313" key="1">
    <source>
        <dbReference type="EMBL" id="CAN0094353.1"/>
    </source>
</evidence>
<accession>A0AC59YZ13</accession>
<proteinExistence type="predicted"/>
<name>A0AC59YZ13_RANTA</name>
<dbReference type="Proteomes" id="UP001162501">
    <property type="component" value="Chromosome 21"/>
</dbReference>
<organism evidence="1 2">
    <name type="scientific">Rangifer tarandus platyrhynchus</name>
    <name type="common">Svalbard reindeer</name>
    <dbReference type="NCBI Taxonomy" id="3082113"/>
    <lineage>
        <taxon>Eukaryota</taxon>
        <taxon>Metazoa</taxon>
        <taxon>Chordata</taxon>
        <taxon>Craniata</taxon>
        <taxon>Vertebrata</taxon>
        <taxon>Euteleostomi</taxon>
        <taxon>Mammalia</taxon>
        <taxon>Eutheria</taxon>
        <taxon>Laurasiatheria</taxon>
        <taxon>Artiodactyla</taxon>
        <taxon>Ruminantia</taxon>
        <taxon>Pecora</taxon>
        <taxon>Cervidae</taxon>
        <taxon>Odocoileinae</taxon>
        <taxon>Rangifer</taxon>
    </lineage>
</organism>
<evidence type="ECO:0000313" key="2">
    <source>
        <dbReference type="Proteomes" id="UP001162501"/>
    </source>
</evidence>
<gene>
    <name evidence="1" type="ORF">MRATA1EN22A_LOCUS11946</name>
</gene>